<name>A0A7I8XNE7_BURXY</name>
<dbReference type="SMR" id="A0A7I8XNE7"/>
<evidence type="ECO:0000313" key="7">
    <source>
        <dbReference type="Proteomes" id="UP000659654"/>
    </source>
</evidence>
<feature type="chain" id="PRO_5036204564" evidence="5">
    <location>
        <begin position="19"/>
        <end position="143"/>
    </location>
</feature>
<keyword evidence="3" id="KW-0964">Secreted</keyword>
<evidence type="ECO:0000256" key="4">
    <source>
        <dbReference type="ARBA" id="ARBA00022729"/>
    </source>
</evidence>
<proteinExistence type="inferred from homology"/>
<dbReference type="AlphaFoldDB" id="A0A7I8XNE7"/>
<keyword evidence="4 5" id="KW-0732">Signal</keyword>
<organism evidence="6 7">
    <name type="scientific">Bursaphelenchus xylophilus</name>
    <name type="common">Pinewood nematode worm</name>
    <name type="synonym">Aphelenchoides xylophilus</name>
    <dbReference type="NCBI Taxonomy" id="6326"/>
    <lineage>
        <taxon>Eukaryota</taxon>
        <taxon>Metazoa</taxon>
        <taxon>Ecdysozoa</taxon>
        <taxon>Nematoda</taxon>
        <taxon>Chromadorea</taxon>
        <taxon>Rhabditida</taxon>
        <taxon>Tylenchina</taxon>
        <taxon>Tylenchomorpha</taxon>
        <taxon>Aphelenchoidea</taxon>
        <taxon>Aphelenchoididae</taxon>
        <taxon>Bursaphelenchus</taxon>
    </lineage>
</organism>
<evidence type="ECO:0000256" key="2">
    <source>
        <dbReference type="ARBA" id="ARBA00010112"/>
    </source>
</evidence>
<dbReference type="Pfam" id="PF01060">
    <property type="entry name" value="TTR-52"/>
    <property type="match status" value="1"/>
</dbReference>
<dbReference type="EMBL" id="CAJFDI010000001">
    <property type="protein sequence ID" value="CAD5208230.1"/>
    <property type="molecule type" value="Genomic_DNA"/>
</dbReference>
<dbReference type="GO" id="GO:0005576">
    <property type="term" value="C:extracellular region"/>
    <property type="evidence" value="ECO:0007669"/>
    <property type="project" value="UniProtKB-SubCell"/>
</dbReference>
<protein>
    <submittedName>
        <fullName evidence="6">(pine wood nematode) hypothetical protein</fullName>
    </submittedName>
</protein>
<feature type="signal peptide" evidence="5">
    <location>
        <begin position="1"/>
        <end position="18"/>
    </location>
</feature>
<dbReference type="Proteomes" id="UP000659654">
    <property type="component" value="Unassembled WGS sequence"/>
</dbReference>
<dbReference type="InterPro" id="IPR038479">
    <property type="entry name" value="Transthyretin-like_sf"/>
</dbReference>
<dbReference type="InterPro" id="IPR001534">
    <property type="entry name" value="Transthyretin-like"/>
</dbReference>
<dbReference type="GO" id="GO:0009986">
    <property type="term" value="C:cell surface"/>
    <property type="evidence" value="ECO:0007669"/>
    <property type="project" value="InterPro"/>
</dbReference>
<gene>
    <name evidence="6" type="ORF">BXYJ_LOCUS466</name>
</gene>
<dbReference type="Proteomes" id="UP000582659">
    <property type="component" value="Unassembled WGS sequence"/>
</dbReference>
<comment type="similarity">
    <text evidence="2">Belongs to the nematode transthyretin-like family.</text>
</comment>
<evidence type="ECO:0000256" key="5">
    <source>
        <dbReference type="SAM" id="SignalP"/>
    </source>
</evidence>
<dbReference type="OrthoDB" id="5849824at2759"/>
<comment type="subcellular location">
    <subcellularLocation>
        <location evidence="1">Secreted</location>
    </subcellularLocation>
</comment>
<evidence type="ECO:0000256" key="1">
    <source>
        <dbReference type="ARBA" id="ARBA00004613"/>
    </source>
</evidence>
<keyword evidence="7" id="KW-1185">Reference proteome</keyword>
<reference evidence="6" key="1">
    <citation type="submission" date="2020-09" db="EMBL/GenBank/DDBJ databases">
        <authorList>
            <person name="Kikuchi T."/>
        </authorList>
    </citation>
    <scope>NUCLEOTIDE SEQUENCE</scope>
    <source>
        <strain evidence="6">Ka4C1</strain>
    </source>
</reference>
<evidence type="ECO:0000313" key="6">
    <source>
        <dbReference type="EMBL" id="CAD5208230.1"/>
    </source>
</evidence>
<accession>A0A7I8XNE7</accession>
<comment type="caution">
    <text evidence="6">The sequence shown here is derived from an EMBL/GenBank/DDBJ whole genome shotgun (WGS) entry which is preliminary data.</text>
</comment>
<dbReference type="PANTHER" id="PTHR21700:SF3">
    <property type="entry name" value="TRANSTHYRETIN-LIKE PROTEIN 5"/>
    <property type="match status" value="1"/>
</dbReference>
<dbReference type="PANTHER" id="PTHR21700">
    <property type="entry name" value="TRANSTHYRETIN-LIKE FAMILY PROTEIN-RELATED"/>
    <property type="match status" value="1"/>
</dbReference>
<evidence type="ECO:0000256" key="3">
    <source>
        <dbReference type="ARBA" id="ARBA00022525"/>
    </source>
</evidence>
<dbReference type="EMBL" id="CAJFCV020000001">
    <property type="protein sequence ID" value="CAG9080707.1"/>
    <property type="molecule type" value="Genomic_DNA"/>
</dbReference>
<dbReference type="Gene3D" id="2.60.40.3330">
    <property type="match status" value="1"/>
</dbReference>
<sequence>MIARTLPILFITFSLATAGLIGSTQSAGAKGKLTCNGKPLSGVLIKLYDDDRGLDTDDFMGKTKTDSEGYFELQGHSDEISSIDPKINIYHDCDDSWTPCQRKISIMIPDRYISKGKVAEQLYDAGTMELSGKFPGETRDCIH</sequence>